<dbReference type="InterPro" id="IPR013098">
    <property type="entry name" value="Ig_I-set"/>
</dbReference>
<evidence type="ECO:0000256" key="2">
    <source>
        <dbReference type="SAM" id="SignalP"/>
    </source>
</evidence>
<dbReference type="SMART" id="SM00409">
    <property type="entry name" value="IG"/>
    <property type="match status" value="1"/>
</dbReference>
<keyword evidence="4" id="KW-1185">Reference proteome</keyword>
<dbReference type="OrthoDB" id="2152335at2759"/>
<dbReference type="Gene3D" id="2.60.40.10">
    <property type="entry name" value="Immunoglobulins"/>
    <property type="match status" value="1"/>
</dbReference>
<dbReference type="InterPro" id="IPR003599">
    <property type="entry name" value="Ig_sub"/>
</dbReference>
<proteinExistence type="predicted"/>
<dbReference type="InterPro" id="IPR007110">
    <property type="entry name" value="Ig-like_dom"/>
</dbReference>
<dbReference type="InParanoid" id="A0A6P6YFD9"/>
<dbReference type="InterPro" id="IPR036179">
    <property type="entry name" value="Ig-like_dom_sf"/>
</dbReference>
<keyword evidence="2" id="KW-0732">Signal</keyword>
<feature type="chain" id="PRO_5027700455" evidence="2">
    <location>
        <begin position="20"/>
        <end position="121"/>
    </location>
</feature>
<evidence type="ECO:0000313" key="5">
    <source>
        <dbReference type="RefSeq" id="XP_027203955.1"/>
    </source>
</evidence>
<dbReference type="SMART" id="SM00408">
    <property type="entry name" value="IGc2"/>
    <property type="match status" value="1"/>
</dbReference>
<dbReference type="SUPFAM" id="SSF48726">
    <property type="entry name" value="Immunoglobulin"/>
    <property type="match status" value="1"/>
</dbReference>
<feature type="signal peptide" evidence="2">
    <location>
        <begin position="1"/>
        <end position="19"/>
    </location>
</feature>
<dbReference type="OMA" id="GETMTEN"/>
<protein>
    <submittedName>
        <fullName evidence="5">Uncharacterized protein LOC113797727</fullName>
    </submittedName>
</protein>
<evidence type="ECO:0000259" key="3">
    <source>
        <dbReference type="PROSITE" id="PS50835"/>
    </source>
</evidence>
<dbReference type="RefSeq" id="XP_027203955.1">
    <property type="nucleotide sequence ID" value="XM_027348154.1"/>
</dbReference>
<accession>A0A6P6YFD9</accession>
<sequence>MWTFIYYLVFCLHIFTSLAEHTAPKLGEHVSRRSQNVGTKLKITCFVQQGQKPFLFEWYKNDQLIFNDHHKYHIDSDDDTSLLAIANLNEKDSANYSCTVRNDFGFDTQTTILIIKGLNFV</sequence>
<dbReference type="InterPro" id="IPR013783">
    <property type="entry name" value="Ig-like_fold"/>
</dbReference>
<keyword evidence="1" id="KW-0393">Immunoglobulin domain</keyword>
<dbReference type="Pfam" id="PF07679">
    <property type="entry name" value="I-set"/>
    <property type="match status" value="1"/>
</dbReference>
<dbReference type="Proteomes" id="UP000515146">
    <property type="component" value="Unplaced"/>
</dbReference>
<dbReference type="AlphaFoldDB" id="A0A6P6YFD9"/>
<reference evidence="5" key="1">
    <citation type="submission" date="2025-08" db="UniProtKB">
        <authorList>
            <consortium name="RefSeq"/>
        </authorList>
    </citation>
    <scope>IDENTIFICATION</scope>
    <source>
        <strain evidence="5">Airmid</strain>
    </source>
</reference>
<dbReference type="FunFam" id="2.60.40.10:FF:000107">
    <property type="entry name" value="Myosin, light chain kinase a"/>
    <property type="match status" value="1"/>
</dbReference>
<dbReference type="InterPro" id="IPR003598">
    <property type="entry name" value="Ig_sub2"/>
</dbReference>
<dbReference type="KEGG" id="dpte:113797727"/>
<feature type="domain" description="Ig-like" evidence="3">
    <location>
        <begin position="24"/>
        <end position="113"/>
    </location>
</feature>
<gene>
    <name evidence="5" type="primary">LOC113797727</name>
</gene>
<organism evidence="4 5">
    <name type="scientific">Dermatophagoides pteronyssinus</name>
    <name type="common">European house dust mite</name>
    <dbReference type="NCBI Taxonomy" id="6956"/>
    <lineage>
        <taxon>Eukaryota</taxon>
        <taxon>Metazoa</taxon>
        <taxon>Ecdysozoa</taxon>
        <taxon>Arthropoda</taxon>
        <taxon>Chelicerata</taxon>
        <taxon>Arachnida</taxon>
        <taxon>Acari</taxon>
        <taxon>Acariformes</taxon>
        <taxon>Sarcoptiformes</taxon>
        <taxon>Astigmata</taxon>
        <taxon>Psoroptidia</taxon>
        <taxon>Analgoidea</taxon>
        <taxon>Pyroglyphidae</taxon>
        <taxon>Dermatophagoidinae</taxon>
        <taxon>Dermatophagoides</taxon>
    </lineage>
</organism>
<evidence type="ECO:0000256" key="1">
    <source>
        <dbReference type="ARBA" id="ARBA00023319"/>
    </source>
</evidence>
<name>A0A6P6YFD9_DERPT</name>
<dbReference type="CDD" id="cd00096">
    <property type="entry name" value="Ig"/>
    <property type="match status" value="1"/>
</dbReference>
<dbReference type="PROSITE" id="PS50835">
    <property type="entry name" value="IG_LIKE"/>
    <property type="match status" value="1"/>
</dbReference>
<evidence type="ECO:0000313" key="4">
    <source>
        <dbReference type="Proteomes" id="UP000515146"/>
    </source>
</evidence>